<evidence type="ECO:0000256" key="2">
    <source>
        <dbReference type="ARBA" id="ARBA00022801"/>
    </source>
</evidence>
<dbReference type="SUPFAM" id="SSF55811">
    <property type="entry name" value="Nudix"/>
    <property type="match status" value="1"/>
</dbReference>
<evidence type="ECO:0000313" key="4">
    <source>
        <dbReference type="EMBL" id="MCM2535795.1"/>
    </source>
</evidence>
<name>A0ABT0WJF1_9BACI</name>
<dbReference type="PROSITE" id="PS51462">
    <property type="entry name" value="NUDIX"/>
    <property type="match status" value="1"/>
</dbReference>
<dbReference type="Gene3D" id="3.90.79.10">
    <property type="entry name" value="Nucleoside Triphosphate Pyrophosphohydrolase"/>
    <property type="match status" value="1"/>
</dbReference>
<dbReference type="Proteomes" id="UP001523262">
    <property type="component" value="Unassembled WGS sequence"/>
</dbReference>
<dbReference type="PANTHER" id="PTHR43046:SF2">
    <property type="entry name" value="8-OXO-DGTP DIPHOSPHATASE-RELATED"/>
    <property type="match status" value="1"/>
</dbReference>
<organism evidence="4 5">
    <name type="scientific">Neobacillus pocheonensis</name>
    <dbReference type="NCBI Taxonomy" id="363869"/>
    <lineage>
        <taxon>Bacteria</taxon>
        <taxon>Bacillati</taxon>
        <taxon>Bacillota</taxon>
        <taxon>Bacilli</taxon>
        <taxon>Bacillales</taxon>
        <taxon>Bacillaceae</taxon>
        <taxon>Neobacillus</taxon>
    </lineage>
</organism>
<keyword evidence="5" id="KW-1185">Reference proteome</keyword>
<proteinExistence type="predicted"/>
<accession>A0ABT0WJF1</accession>
<dbReference type="PANTHER" id="PTHR43046">
    <property type="entry name" value="GDP-MANNOSE MANNOSYL HYDROLASE"/>
    <property type="match status" value="1"/>
</dbReference>
<comment type="cofactor">
    <cofactor evidence="1">
        <name>Mg(2+)</name>
        <dbReference type="ChEBI" id="CHEBI:18420"/>
    </cofactor>
</comment>
<dbReference type="Pfam" id="PF00293">
    <property type="entry name" value="NUDIX"/>
    <property type="match status" value="1"/>
</dbReference>
<feature type="domain" description="Nudix hydrolase" evidence="3">
    <location>
        <begin position="17"/>
        <end position="150"/>
    </location>
</feature>
<dbReference type="InterPro" id="IPR015797">
    <property type="entry name" value="NUDIX_hydrolase-like_dom_sf"/>
</dbReference>
<keyword evidence="2" id="KW-0378">Hydrolase</keyword>
<dbReference type="EMBL" id="JAMQCR010000003">
    <property type="protein sequence ID" value="MCM2535795.1"/>
    <property type="molecule type" value="Genomic_DNA"/>
</dbReference>
<evidence type="ECO:0000256" key="1">
    <source>
        <dbReference type="ARBA" id="ARBA00001946"/>
    </source>
</evidence>
<comment type="caution">
    <text evidence="4">The sequence shown here is derived from an EMBL/GenBank/DDBJ whole genome shotgun (WGS) entry which is preliminary data.</text>
</comment>
<reference evidence="4 5" key="1">
    <citation type="submission" date="2022-06" db="EMBL/GenBank/DDBJ databases">
        <authorList>
            <person name="Jeon C.O."/>
        </authorList>
    </citation>
    <scope>NUCLEOTIDE SEQUENCE [LARGE SCALE GENOMIC DNA]</scope>
    <source>
        <strain evidence="4 5">KCTC 13943</strain>
    </source>
</reference>
<evidence type="ECO:0000259" key="3">
    <source>
        <dbReference type="PROSITE" id="PS51462"/>
    </source>
</evidence>
<sequence>MGYCEDIREMIGNSPLIFVRPSVAILNNKGEILLCRNVGGTWTIPGGTLQLNESVEECITRIVLKDIGIKIMALKLFGVYSGKELINRIEESGDEYHPVAIVYICTEYDGEITPDNNHAIEAQFFKLNQLPERIVPIIKNKLFELKGQLEKMNDTF</sequence>
<gene>
    <name evidence="4" type="ORF">NDK43_30345</name>
</gene>
<protein>
    <submittedName>
        <fullName evidence="4">NUDIX domain-containing protein</fullName>
    </submittedName>
</protein>
<dbReference type="InterPro" id="IPR000086">
    <property type="entry name" value="NUDIX_hydrolase_dom"/>
</dbReference>
<evidence type="ECO:0000313" key="5">
    <source>
        <dbReference type="Proteomes" id="UP001523262"/>
    </source>
</evidence>